<evidence type="ECO:0000313" key="9">
    <source>
        <dbReference type="Proteomes" id="UP000000657"/>
    </source>
</evidence>
<protein>
    <submittedName>
        <fullName evidence="8">RNA polymerase ECF-subfamily sigma factor</fullName>
    </submittedName>
</protein>
<dbReference type="EMBL" id="CT573213">
    <property type="protein sequence ID" value="CAJ58832.1"/>
    <property type="molecule type" value="Genomic_DNA"/>
</dbReference>
<accession>Q0RUB1</accession>
<name>Q0RUB1_FRAAA</name>
<dbReference type="GO" id="GO:0003677">
    <property type="term" value="F:DNA binding"/>
    <property type="evidence" value="ECO:0007669"/>
    <property type="project" value="UniProtKB-KW"/>
</dbReference>
<dbReference type="NCBIfam" id="TIGR02937">
    <property type="entry name" value="sigma70-ECF"/>
    <property type="match status" value="1"/>
</dbReference>
<dbReference type="GO" id="GO:0006352">
    <property type="term" value="P:DNA-templated transcription initiation"/>
    <property type="evidence" value="ECO:0007669"/>
    <property type="project" value="InterPro"/>
</dbReference>
<organism evidence="8 9">
    <name type="scientific">Frankia alni (strain DSM 45986 / CECT 9034 / ACN14a)</name>
    <dbReference type="NCBI Taxonomy" id="326424"/>
    <lineage>
        <taxon>Bacteria</taxon>
        <taxon>Bacillati</taxon>
        <taxon>Actinomycetota</taxon>
        <taxon>Actinomycetes</taxon>
        <taxon>Frankiales</taxon>
        <taxon>Frankiaceae</taxon>
        <taxon>Frankia</taxon>
    </lineage>
</organism>
<dbReference type="STRING" id="326424.FRAAL0153"/>
<feature type="domain" description="RNA polymerase sigma-70 region 2" evidence="6">
    <location>
        <begin position="19"/>
        <end position="85"/>
    </location>
</feature>
<dbReference type="Pfam" id="PF04542">
    <property type="entry name" value="Sigma70_r2"/>
    <property type="match status" value="1"/>
</dbReference>
<dbReference type="GO" id="GO:0016987">
    <property type="term" value="F:sigma factor activity"/>
    <property type="evidence" value="ECO:0007669"/>
    <property type="project" value="UniProtKB-KW"/>
</dbReference>
<keyword evidence="3" id="KW-0731">Sigma factor</keyword>
<dbReference type="PANTHER" id="PTHR43133">
    <property type="entry name" value="RNA POLYMERASE ECF-TYPE SIGMA FACTO"/>
    <property type="match status" value="1"/>
</dbReference>
<evidence type="ECO:0000256" key="3">
    <source>
        <dbReference type="ARBA" id="ARBA00023082"/>
    </source>
</evidence>
<dbReference type="InterPro" id="IPR039425">
    <property type="entry name" value="RNA_pol_sigma-70-like"/>
</dbReference>
<dbReference type="eggNOG" id="COG1595">
    <property type="taxonomic scope" value="Bacteria"/>
</dbReference>
<evidence type="ECO:0000259" key="6">
    <source>
        <dbReference type="Pfam" id="PF04542"/>
    </source>
</evidence>
<proteinExistence type="inferred from homology"/>
<gene>
    <name evidence="8" type="ordered locus">FRAAL0153</name>
</gene>
<evidence type="ECO:0000256" key="2">
    <source>
        <dbReference type="ARBA" id="ARBA00023015"/>
    </source>
</evidence>
<evidence type="ECO:0000256" key="5">
    <source>
        <dbReference type="ARBA" id="ARBA00023163"/>
    </source>
</evidence>
<feature type="domain" description="RNA polymerase sigma factor 70 region 4 type 2" evidence="7">
    <location>
        <begin position="106"/>
        <end position="148"/>
    </location>
</feature>
<dbReference type="SUPFAM" id="SSF88659">
    <property type="entry name" value="Sigma3 and sigma4 domains of RNA polymerase sigma factors"/>
    <property type="match status" value="1"/>
</dbReference>
<dbReference type="Proteomes" id="UP000000657">
    <property type="component" value="Chromosome"/>
</dbReference>
<dbReference type="PANTHER" id="PTHR43133:SF8">
    <property type="entry name" value="RNA POLYMERASE SIGMA FACTOR HI_1459-RELATED"/>
    <property type="match status" value="1"/>
</dbReference>
<dbReference type="HOGENOM" id="CLU_047691_3_5_11"/>
<evidence type="ECO:0000256" key="4">
    <source>
        <dbReference type="ARBA" id="ARBA00023125"/>
    </source>
</evidence>
<keyword evidence="9" id="KW-1185">Reference proteome</keyword>
<dbReference type="InterPro" id="IPR013324">
    <property type="entry name" value="RNA_pol_sigma_r3/r4-like"/>
</dbReference>
<sequence length="172" mass="19248">MGRVRRSPGMGREPFEVVVERYGPMVLRVCWAVVGPMLAEDAWSETFLAALRAYPELAPGSNVEAWLVTIARNKAIDQLRAQSRRPAPTERLPETIRWEERDAGLDLWDALRRLPRKQRETVAYHFLAGLPYTEVARLLGGNPASARRAGADGIASLRSMLLGPSAQEERSR</sequence>
<comment type="similarity">
    <text evidence="1">Belongs to the sigma-70 factor family. ECF subfamily.</text>
</comment>
<keyword evidence="5" id="KW-0804">Transcription</keyword>
<dbReference type="AlphaFoldDB" id="Q0RUB1"/>
<dbReference type="InterPro" id="IPR013325">
    <property type="entry name" value="RNA_pol_sigma_r2"/>
</dbReference>
<evidence type="ECO:0000259" key="7">
    <source>
        <dbReference type="Pfam" id="PF08281"/>
    </source>
</evidence>
<dbReference type="SUPFAM" id="SSF88946">
    <property type="entry name" value="Sigma2 domain of RNA polymerase sigma factors"/>
    <property type="match status" value="1"/>
</dbReference>
<keyword evidence="4" id="KW-0238">DNA-binding</keyword>
<dbReference type="InterPro" id="IPR013249">
    <property type="entry name" value="RNA_pol_sigma70_r4_t2"/>
</dbReference>
<dbReference type="Gene3D" id="1.10.1740.10">
    <property type="match status" value="1"/>
</dbReference>
<evidence type="ECO:0000256" key="1">
    <source>
        <dbReference type="ARBA" id="ARBA00010641"/>
    </source>
</evidence>
<dbReference type="Pfam" id="PF08281">
    <property type="entry name" value="Sigma70_r4_2"/>
    <property type="match status" value="1"/>
</dbReference>
<evidence type="ECO:0000313" key="8">
    <source>
        <dbReference type="EMBL" id="CAJ58832.1"/>
    </source>
</evidence>
<dbReference type="KEGG" id="fal:FRAAL0153"/>
<reference evidence="8 9" key="1">
    <citation type="journal article" date="2007" name="Genome Res.">
        <title>Genome characteristics of facultatively symbiotic Frankia sp. strains reflect host range and host plant biogeography.</title>
        <authorList>
            <person name="Normand P."/>
            <person name="Lapierre P."/>
            <person name="Tisa L.S."/>
            <person name="Gogarten J.P."/>
            <person name="Alloisio N."/>
            <person name="Bagnarol E."/>
            <person name="Bassi C.A."/>
            <person name="Berry A.M."/>
            <person name="Bickhart D.M."/>
            <person name="Choisne N."/>
            <person name="Couloux A."/>
            <person name="Cournoyer B."/>
            <person name="Cruveiller S."/>
            <person name="Daubin V."/>
            <person name="Demange N."/>
            <person name="Francino M.P."/>
            <person name="Goltsman E."/>
            <person name="Huang Y."/>
            <person name="Kopp O.R."/>
            <person name="Labarre L."/>
            <person name="Lapidus A."/>
            <person name="Lavire C."/>
            <person name="Marechal J."/>
            <person name="Martinez M."/>
            <person name="Mastronunzio J.E."/>
            <person name="Mullin B.C."/>
            <person name="Niemann J."/>
            <person name="Pujic P."/>
            <person name="Rawnsley T."/>
            <person name="Rouy Z."/>
            <person name="Schenowitz C."/>
            <person name="Sellstedt A."/>
            <person name="Tavares F."/>
            <person name="Tomkins J.P."/>
            <person name="Vallenet D."/>
            <person name="Valverde C."/>
            <person name="Wall L.G."/>
            <person name="Wang Y."/>
            <person name="Medigue C."/>
            <person name="Benson D.R."/>
        </authorList>
    </citation>
    <scope>NUCLEOTIDE SEQUENCE [LARGE SCALE GENOMIC DNA]</scope>
    <source>
        <strain evidence="9">DSM 45986 / CECT 9034 / ACN14a</strain>
    </source>
</reference>
<dbReference type="InterPro" id="IPR014284">
    <property type="entry name" value="RNA_pol_sigma-70_dom"/>
</dbReference>
<dbReference type="Gene3D" id="1.10.10.10">
    <property type="entry name" value="Winged helix-like DNA-binding domain superfamily/Winged helix DNA-binding domain"/>
    <property type="match status" value="1"/>
</dbReference>
<keyword evidence="2" id="KW-0805">Transcription regulation</keyword>
<dbReference type="InterPro" id="IPR007627">
    <property type="entry name" value="RNA_pol_sigma70_r2"/>
</dbReference>
<dbReference type="InterPro" id="IPR036388">
    <property type="entry name" value="WH-like_DNA-bd_sf"/>
</dbReference>